<organism evidence="1 2">
    <name type="scientific">Paraburkholderia caribensis MBA4</name>
    <dbReference type="NCBI Taxonomy" id="1323664"/>
    <lineage>
        <taxon>Bacteria</taxon>
        <taxon>Pseudomonadati</taxon>
        <taxon>Pseudomonadota</taxon>
        <taxon>Betaproteobacteria</taxon>
        <taxon>Burkholderiales</taxon>
        <taxon>Burkholderiaceae</taxon>
        <taxon>Paraburkholderia</taxon>
    </lineage>
</organism>
<dbReference type="Proteomes" id="UP000019146">
    <property type="component" value="Chromosome 2"/>
</dbReference>
<proteinExistence type="predicted"/>
<dbReference type="KEGG" id="bcai:K788_0007650"/>
<sequence length="210" mass="22466">MCTPDRCATAGAVSFRPRGARSKGTAPIAASRSCVWRETAGRVAFHCSDAATLRNSATAMKIAHARDEIHVYRAAHAAVVDFDDGSFVGGDQLAVDAYFAEPVHDDADLHRPGRVEDLIDGGRVAGAEKAGYYCRRDCHESHRGRLWRLPCGAARVGNARFLATSRPNCRGCLRGDHSWQELASRLTGFAGPVLDGEKAGDAALSTMGRA</sequence>
<dbReference type="AlphaFoldDB" id="A0A0P0RGG6"/>
<evidence type="ECO:0000313" key="2">
    <source>
        <dbReference type="Proteomes" id="UP000019146"/>
    </source>
</evidence>
<reference evidence="1 2" key="1">
    <citation type="journal article" date="2014" name="Genome Announc.">
        <title>Draft Genome Sequence of the Haloacid-Degrading Burkholderia caribensis Strain MBA4.</title>
        <authorList>
            <person name="Pan Y."/>
            <person name="Kong K.F."/>
            <person name="Tsang J.S."/>
        </authorList>
    </citation>
    <scope>NUCLEOTIDE SEQUENCE [LARGE SCALE GENOMIC DNA]</scope>
    <source>
        <strain evidence="1 2">MBA4</strain>
    </source>
</reference>
<evidence type="ECO:0000313" key="1">
    <source>
        <dbReference type="EMBL" id="ALL67608.1"/>
    </source>
</evidence>
<accession>A0A0P0RGG6</accession>
<protein>
    <submittedName>
        <fullName evidence="1">Uncharacterized protein</fullName>
    </submittedName>
</protein>
<gene>
    <name evidence="1" type="ORF">K788_0007650</name>
</gene>
<name>A0A0P0RGG6_9BURK</name>
<dbReference type="EMBL" id="CP012747">
    <property type="protein sequence ID" value="ALL67608.1"/>
    <property type="molecule type" value="Genomic_DNA"/>
</dbReference>